<dbReference type="Proteomes" id="UP000076078">
    <property type="component" value="Unassembled WGS sequence"/>
</dbReference>
<dbReference type="AlphaFoldDB" id="A0A151Z7J6"/>
<proteinExistence type="predicted"/>
<accession>A0A151Z7J6</accession>
<protein>
    <submittedName>
        <fullName evidence="1">Uncharacterized protein</fullName>
    </submittedName>
</protein>
<comment type="caution">
    <text evidence="1">The sequence shown here is derived from an EMBL/GenBank/DDBJ whole genome shotgun (WGS) entry which is preliminary data.</text>
</comment>
<keyword evidence="2" id="KW-1185">Reference proteome</keyword>
<evidence type="ECO:0000313" key="2">
    <source>
        <dbReference type="Proteomes" id="UP000076078"/>
    </source>
</evidence>
<gene>
    <name evidence="1" type="ORF">DLAC_11721</name>
</gene>
<sequence length="68" mass="7967">MNFLIIAPGNWLHFLHRKNNIESENKLRLIKSSQTAQSLGTLLDIIWPNREIGRYIDIRSTKQYSISL</sequence>
<name>A0A151Z7J6_TIELA</name>
<evidence type="ECO:0000313" key="1">
    <source>
        <dbReference type="EMBL" id="KYQ89905.1"/>
    </source>
</evidence>
<reference evidence="1 2" key="1">
    <citation type="submission" date="2015-12" db="EMBL/GenBank/DDBJ databases">
        <title>Dictyostelia acquired genes for synthesis and detection of signals that induce cell-type specialization by lateral gene transfer from prokaryotes.</title>
        <authorList>
            <person name="Gloeckner G."/>
            <person name="Schaap P."/>
        </authorList>
    </citation>
    <scope>NUCLEOTIDE SEQUENCE [LARGE SCALE GENOMIC DNA]</scope>
    <source>
        <strain evidence="1 2">TK</strain>
    </source>
</reference>
<dbReference type="InParanoid" id="A0A151Z7J6"/>
<dbReference type="EMBL" id="LODT01000037">
    <property type="protein sequence ID" value="KYQ89905.1"/>
    <property type="molecule type" value="Genomic_DNA"/>
</dbReference>
<organism evidence="1 2">
    <name type="scientific">Tieghemostelium lacteum</name>
    <name type="common">Slime mold</name>
    <name type="synonym">Dictyostelium lacteum</name>
    <dbReference type="NCBI Taxonomy" id="361077"/>
    <lineage>
        <taxon>Eukaryota</taxon>
        <taxon>Amoebozoa</taxon>
        <taxon>Evosea</taxon>
        <taxon>Eumycetozoa</taxon>
        <taxon>Dictyostelia</taxon>
        <taxon>Dictyosteliales</taxon>
        <taxon>Raperosteliaceae</taxon>
        <taxon>Tieghemostelium</taxon>
    </lineage>
</organism>